<feature type="region of interest" description="Disordered" evidence="2">
    <location>
        <begin position="208"/>
        <end position="229"/>
    </location>
</feature>
<dbReference type="PROSITE" id="PS51352">
    <property type="entry name" value="THIOREDOXIN_2"/>
    <property type="match status" value="1"/>
</dbReference>
<dbReference type="InterPro" id="IPR036249">
    <property type="entry name" value="Thioredoxin-like_sf"/>
</dbReference>
<keyword evidence="1" id="KW-0676">Redox-active center</keyword>
<dbReference type="PROSITE" id="PS00194">
    <property type="entry name" value="THIOREDOXIN_1"/>
    <property type="match status" value="1"/>
</dbReference>
<feature type="compositionally biased region" description="Low complexity" evidence="2">
    <location>
        <begin position="211"/>
        <end position="229"/>
    </location>
</feature>
<dbReference type="GO" id="GO:0016853">
    <property type="term" value="F:isomerase activity"/>
    <property type="evidence" value="ECO:0007669"/>
    <property type="project" value="UniProtKB-KW"/>
</dbReference>
<evidence type="ECO:0000313" key="5">
    <source>
        <dbReference type="Proteomes" id="UP000000270"/>
    </source>
</evidence>
<reference evidence="4 5" key="4">
    <citation type="journal article" date="2009" name="Appl. Environ. Microbiol.">
        <title>Comparative genome-wide transcriptional profiling of Azorhizobium caulinodans ORS571 grown under free-living and symbiotic conditions.</title>
        <authorList>
            <person name="Tsukada S."/>
            <person name="Aono T."/>
            <person name="Akiba N."/>
            <person name="Lee KB."/>
            <person name="Liu CT."/>
            <person name="Toyazaki H."/>
            <person name="Oyaizu H."/>
        </authorList>
    </citation>
    <scope>NUCLEOTIDE SEQUENCE [LARGE SCALE GENOMIC DNA]</scope>
    <source>
        <strain evidence="5">ATCC 43989 / DSM 5975 / JCM 20966 / LMG 6465 / NBRC 14845 / NCIMB 13405 / ORS 571</strain>
    </source>
</reference>
<dbReference type="Pfam" id="PF00578">
    <property type="entry name" value="AhpC-TSA"/>
    <property type="match status" value="1"/>
</dbReference>
<dbReference type="HOGENOM" id="CLU_042529_11_0_5"/>
<proteinExistence type="predicted"/>
<feature type="domain" description="Thioredoxin" evidence="3">
    <location>
        <begin position="67"/>
        <end position="206"/>
    </location>
</feature>
<dbReference type="Proteomes" id="UP000000270">
    <property type="component" value="Chromosome"/>
</dbReference>
<evidence type="ECO:0000256" key="2">
    <source>
        <dbReference type="SAM" id="MobiDB-lite"/>
    </source>
</evidence>
<name>A8HRB7_AZOC5</name>
<reference evidence="4 5" key="5">
    <citation type="journal article" date="2010" name="Appl. Environ. Microbiol.">
        <title>phrR-like gene praR of Azorhizobium caulinodans ORS571 is essential for symbiosis with Sesbania rostrata and is involved in expression of reb genes.</title>
        <authorList>
            <person name="Akiba N."/>
            <person name="Aono T."/>
            <person name="Toyazaki H."/>
            <person name="Sato S."/>
            <person name="Oyaizu H."/>
        </authorList>
    </citation>
    <scope>NUCLEOTIDE SEQUENCE [LARGE SCALE GENOMIC DNA]</scope>
    <source>
        <strain evidence="5">ATCC 43989 / DSM 5975 / JCM 20966 / LMG 6465 / NBRC 14845 / NCIMB 13405 / ORS 571</strain>
    </source>
</reference>
<dbReference type="InterPro" id="IPR017937">
    <property type="entry name" value="Thioredoxin_CS"/>
</dbReference>
<evidence type="ECO:0000259" key="3">
    <source>
        <dbReference type="PROSITE" id="PS51352"/>
    </source>
</evidence>
<dbReference type="InterPro" id="IPR000866">
    <property type="entry name" value="AhpC/TSA"/>
</dbReference>
<feature type="region of interest" description="Disordered" evidence="2">
    <location>
        <begin position="1"/>
        <end position="25"/>
    </location>
</feature>
<dbReference type="CDD" id="cd02966">
    <property type="entry name" value="TlpA_like_family"/>
    <property type="match status" value="1"/>
</dbReference>
<reference evidence="4 5" key="6">
    <citation type="journal article" date="2011" name="Appl. Environ. Microbiol.">
        <title>Involvement of the azorhizobial chromosome partition gene (parA) in the onset of bacteroid differentiation during Sesbania rostrata stem nodule development.</title>
        <authorList>
            <person name="Liu CT."/>
            <person name="Lee KB."/>
            <person name="Wang YS."/>
            <person name="Peng MH."/>
            <person name="Lee KT."/>
            <person name="Suzuki S."/>
            <person name="Suzuki T."/>
            <person name="Oyaizu H."/>
        </authorList>
    </citation>
    <scope>NUCLEOTIDE SEQUENCE [LARGE SCALE GENOMIC DNA]</scope>
    <source>
        <strain evidence="5">ATCC 43989 / DSM 5975 / JCM 20966 / LMG 6465 / NBRC 14845 / NCIMB 13405 / ORS 571</strain>
    </source>
</reference>
<evidence type="ECO:0000256" key="1">
    <source>
        <dbReference type="ARBA" id="ARBA00023284"/>
    </source>
</evidence>
<dbReference type="SUPFAM" id="SSF52833">
    <property type="entry name" value="Thioredoxin-like"/>
    <property type="match status" value="1"/>
</dbReference>
<dbReference type="eggNOG" id="COG0526">
    <property type="taxonomic scope" value="Bacteria"/>
</dbReference>
<dbReference type="GO" id="GO:0015036">
    <property type="term" value="F:disulfide oxidoreductase activity"/>
    <property type="evidence" value="ECO:0007669"/>
    <property type="project" value="UniProtKB-ARBA"/>
</dbReference>
<gene>
    <name evidence="4" type="ordered locus">AZC_1161</name>
</gene>
<sequence length="229" mass="24311">MNRMAAPEARGNRHTSDIVRTASAGPPMRDLTRRTVLCAGVAGVLLPALPVPLRAASEPPGQAILERTAAETLPSFTLPELGGRDVALSAQAGRVVLVHFFATWCEPCREELPALSRLATDHPQDVTILAVDVGEVDLRVRRFFEGLPVPFTVALDRDRAVTRQWGISALPSTVILDRALRPRWRAAGDVAWDAPAARAVIAELLSSSSNPVPGAAAPEPSPSSGGLTQ</sequence>
<dbReference type="AlphaFoldDB" id="A8HRB7"/>
<accession>A8HRB7</accession>
<dbReference type="GO" id="GO:0016209">
    <property type="term" value="F:antioxidant activity"/>
    <property type="evidence" value="ECO:0007669"/>
    <property type="project" value="InterPro"/>
</dbReference>
<reference evidence="4 5" key="1">
    <citation type="journal article" date="2007" name="Appl. Environ. Microbiol.">
        <title>Rhizobial factors required for stem nodule maturation and maintenance in Sesbania rostrata-Azorhizobium caulinodans ORS571 symbiosis.</title>
        <authorList>
            <person name="Suzuki S."/>
            <person name="Aono T."/>
            <person name="Lee KB."/>
            <person name="Suzuki T."/>
            <person name="Liu CT."/>
            <person name="Miwa H."/>
            <person name="Wakao S."/>
            <person name="Iki T."/>
            <person name="Oyaizu H."/>
        </authorList>
    </citation>
    <scope>NUCLEOTIDE SEQUENCE [LARGE SCALE GENOMIC DNA]</scope>
    <source>
        <strain evidence="5">ATCC 43989 / DSM 5975 / JCM 20966 / LMG 6465 / NBRC 14845 / NCIMB 13405 / ORS 571</strain>
    </source>
</reference>
<keyword evidence="5" id="KW-1185">Reference proteome</keyword>
<protein>
    <submittedName>
        <fullName evidence="4">Putative thiol-disulfide isomerase</fullName>
    </submittedName>
</protein>
<dbReference type="InterPro" id="IPR050553">
    <property type="entry name" value="Thioredoxin_ResA/DsbE_sf"/>
</dbReference>
<organism evidence="4 5">
    <name type="scientific">Azorhizobium caulinodans (strain ATCC 43989 / DSM 5975 / JCM 20966 / LMG 6465 / NBRC 14845 / NCIMB 13405 / ORS 571)</name>
    <dbReference type="NCBI Taxonomy" id="438753"/>
    <lineage>
        <taxon>Bacteria</taxon>
        <taxon>Pseudomonadati</taxon>
        <taxon>Pseudomonadota</taxon>
        <taxon>Alphaproteobacteria</taxon>
        <taxon>Hyphomicrobiales</taxon>
        <taxon>Xanthobacteraceae</taxon>
        <taxon>Azorhizobium</taxon>
    </lineage>
</organism>
<dbReference type="KEGG" id="azc:AZC_1161"/>
<reference evidence="5" key="2">
    <citation type="submission" date="2007-04" db="EMBL/GenBank/DDBJ databases">
        <title>Complete genome sequence of the nitrogen-fixing bacterium Azorhizobium caulinodans ORS571.</title>
        <authorList>
            <person name="Lee K.B."/>
            <person name="Backer P.D."/>
            <person name="Aono T."/>
            <person name="Liu C.T."/>
            <person name="Suzuki S."/>
            <person name="Suzuki T."/>
            <person name="Kaneko T."/>
            <person name="Yamada M."/>
            <person name="Tabata S."/>
            <person name="Kupfer D.M."/>
            <person name="Najar F.Z."/>
            <person name="Wiley G.B."/>
            <person name="Roe B."/>
            <person name="Binnewies T."/>
            <person name="Ussery D."/>
            <person name="Vereecke D."/>
            <person name="Gevers D."/>
            <person name="Holsters M."/>
            <person name="Oyaizu H."/>
        </authorList>
    </citation>
    <scope>NUCLEOTIDE SEQUENCE [LARGE SCALE GENOMIC DNA]</scope>
    <source>
        <strain evidence="5">ATCC 43989 / DSM 5975 / JCM 20966 / LMG 6465 / NBRC 14845 / NCIMB 13405 / ORS 571</strain>
    </source>
</reference>
<evidence type="ECO:0000313" key="4">
    <source>
        <dbReference type="EMBL" id="BAF87159.1"/>
    </source>
</evidence>
<dbReference type="Gene3D" id="3.40.30.10">
    <property type="entry name" value="Glutaredoxin"/>
    <property type="match status" value="1"/>
</dbReference>
<dbReference type="STRING" id="438753.AZC_1161"/>
<dbReference type="InterPro" id="IPR013766">
    <property type="entry name" value="Thioredoxin_domain"/>
</dbReference>
<dbReference type="EMBL" id="AP009384">
    <property type="protein sequence ID" value="BAF87159.1"/>
    <property type="molecule type" value="Genomic_DNA"/>
</dbReference>
<reference evidence="4 5" key="3">
    <citation type="journal article" date="2008" name="BMC Genomics">
        <title>The genome of the versatile nitrogen fixer Azorhizobium caulinodans ORS571.</title>
        <authorList>
            <person name="Lee KB."/>
            <person name="Backer P.D."/>
            <person name="Aono T."/>
            <person name="Liu CT."/>
            <person name="Suzuki S."/>
            <person name="Suzuki T."/>
            <person name="Kaneko T."/>
            <person name="Yamada M."/>
            <person name="Tabata S."/>
            <person name="Kupfer D.M."/>
            <person name="Najar F.Z."/>
            <person name="Wiley G.B."/>
            <person name="Roe B."/>
            <person name="Binnewies T.T."/>
            <person name="Ussery D.W."/>
            <person name="D'Haeze W."/>
            <person name="Herder J.D."/>
            <person name="Gevers D."/>
            <person name="Vereecke D."/>
            <person name="Holsters M."/>
            <person name="Oyaizu H."/>
        </authorList>
    </citation>
    <scope>NUCLEOTIDE SEQUENCE [LARGE SCALE GENOMIC DNA]</scope>
    <source>
        <strain evidence="5">ATCC 43989 / DSM 5975 / JCM 20966 / LMG 6465 / NBRC 14845 / NCIMB 13405 / ORS 571</strain>
    </source>
</reference>
<dbReference type="PANTHER" id="PTHR42852">
    <property type="entry name" value="THIOL:DISULFIDE INTERCHANGE PROTEIN DSBE"/>
    <property type="match status" value="1"/>
</dbReference>
<dbReference type="PANTHER" id="PTHR42852:SF17">
    <property type="entry name" value="THIOREDOXIN-LIKE PROTEIN HI_1115"/>
    <property type="match status" value="1"/>
</dbReference>
<keyword evidence="4" id="KW-0413">Isomerase</keyword>